<name>A0A6G6AUR3_STRSU</name>
<accession>A0A6G6AUR3</accession>
<reference evidence="2" key="1">
    <citation type="submission" date="2018-11" db="EMBL/GenBank/DDBJ databases">
        <title>Characterization of mobile element carrying drug resistance determinants of Streptococcus suis from China.</title>
        <authorList>
            <person name="Zheng H."/>
        </authorList>
    </citation>
    <scope>NUCLEOTIDE SEQUENCE</scope>
</reference>
<proteinExistence type="predicted"/>
<evidence type="ECO:0000313" key="2">
    <source>
        <dbReference type="EMBL" id="QID26076.1"/>
    </source>
</evidence>
<sequence length="34" mass="3919">MNKVILWILGGIYLISIIILIVEIIRAPEMDDHI</sequence>
<protein>
    <submittedName>
        <fullName evidence="2">Uncharacterized protein</fullName>
    </submittedName>
</protein>
<keyword evidence="1" id="KW-0472">Membrane</keyword>
<dbReference type="AlphaFoldDB" id="A0A6G6AUR3"/>
<evidence type="ECO:0000256" key="1">
    <source>
        <dbReference type="SAM" id="Phobius"/>
    </source>
</evidence>
<organism evidence="2">
    <name type="scientific">Streptococcus suis</name>
    <dbReference type="NCBI Taxonomy" id="1307"/>
    <lineage>
        <taxon>Bacteria</taxon>
        <taxon>Bacillati</taxon>
        <taxon>Bacillota</taxon>
        <taxon>Bacilli</taxon>
        <taxon>Lactobacillales</taxon>
        <taxon>Streptococcaceae</taxon>
        <taxon>Streptococcus</taxon>
    </lineage>
</organism>
<feature type="transmembrane region" description="Helical" evidence="1">
    <location>
        <begin position="6"/>
        <end position="25"/>
    </location>
</feature>
<gene>
    <name evidence="2" type="ORF">YS66-GM000073</name>
</gene>
<keyword evidence="1" id="KW-1133">Transmembrane helix</keyword>
<dbReference type="EMBL" id="MK211814">
    <property type="protein sequence ID" value="QID26076.1"/>
    <property type="molecule type" value="Genomic_DNA"/>
</dbReference>
<keyword evidence="1" id="KW-0812">Transmembrane</keyword>